<evidence type="ECO:0000256" key="9">
    <source>
        <dbReference type="ARBA" id="ARBA00022741"/>
    </source>
</evidence>
<feature type="domain" description="YrdC-like" evidence="15">
    <location>
        <begin position="1"/>
        <end position="188"/>
    </location>
</feature>
<evidence type="ECO:0000259" key="15">
    <source>
        <dbReference type="PROSITE" id="PS51163"/>
    </source>
</evidence>
<name>A0A9W7GBZ8_9STRA</name>
<comment type="caution">
    <text evidence="16">The sequence shown here is derived from an EMBL/GenBank/DDBJ whole genome shotgun (WGS) entry which is preliminary data.</text>
</comment>
<comment type="catalytic activity">
    <reaction evidence="12 13">
        <text>L-threonine + hydrogencarbonate + ATP = L-threonylcarbamoyladenylate + diphosphate + H2O</text>
        <dbReference type="Rhea" id="RHEA:36407"/>
        <dbReference type="ChEBI" id="CHEBI:15377"/>
        <dbReference type="ChEBI" id="CHEBI:17544"/>
        <dbReference type="ChEBI" id="CHEBI:30616"/>
        <dbReference type="ChEBI" id="CHEBI:33019"/>
        <dbReference type="ChEBI" id="CHEBI:57926"/>
        <dbReference type="ChEBI" id="CHEBI:73682"/>
        <dbReference type="EC" id="2.7.7.87"/>
    </reaction>
</comment>
<evidence type="ECO:0000256" key="2">
    <source>
        <dbReference type="ARBA" id="ARBA00007663"/>
    </source>
</evidence>
<keyword evidence="5 13" id="KW-0963">Cytoplasm</keyword>
<evidence type="ECO:0000256" key="10">
    <source>
        <dbReference type="ARBA" id="ARBA00022840"/>
    </source>
</evidence>
<feature type="binding site" evidence="14">
    <location>
        <position position="35"/>
    </location>
    <ligand>
        <name>ATP</name>
        <dbReference type="ChEBI" id="CHEBI:30616"/>
    </ligand>
</feature>
<feature type="binding site" evidence="14">
    <location>
        <position position="184"/>
    </location>
    <ligand>
        <name>ATP</name>
        <dbReference type="ChEBI" id="CHEBI:30616"/>
    </ligand>
</feature>
<dbReference type="GO" id="GO:0000049">
    <property type="term" value="F:tRNA binding"/>
    <property type="evidence" value="ECO:0007669"/>
    <property type="project" value="TreeGrafter"/>
</dbReference>
<dbReference type="InterPro" id="IPR050156">
    <property type="entry name" value="TC-AMP_synthase_SUA5"/>
</dbReference>
<dbReference type="GO" id="GO:0005524">
    <property type="term" value="F:ATP binding"/>
    <property type="evidence" value="ECO:0007669"/>
    <property type="project" value="UniProtKB-UniRule"/>
</dbReference>
<dbReference type="InterPro" id="IPR010923">
    <property type="entry name" value="T(6)A37_SUA5"/>
</dbReference>
<dbReference type="AlphaFoldDB" id="A0A9W7GBZ8"/>
<evidence type="ECO:0000256" key="11">
    <source>
        <dbReference type="ARBA" id="ARBA00029774"/>
    </source>
</evidence>
<feature type="binding site" evidence="14">
    <location>
        <position position="44"/>
    </location>
    <ligand>
        <name>L-threonine</name>
        <dbReference type="ChEBI" id="CHEBI:57926"/>
    </ligand>
</feature>
<keyword evidence="7 13" id="KW-0819">tRNA processing</keyword>
<evidence type="ECO:0000256" key="4">
    <source>
        <dbReference type="ARBA" id="ARBA00015492"/>
    </source>
</evidence>
<feature type="binding site" evidence="14">
    <location>
        <position position="131"/>
    </location>
    <ligand>
        <name>ATP</name>
        <dbReference type="ChEBI" id="CHEBI:30616"/>
    </ligand>
</feature>
<dbReference type="Gene3D" id="3.40.50.11030">
    <property type="entry name" value="Threonylcarbamoyl-AMP synthase, C-terminal domain"/>
    <property type="match status" value="1"/>
</dbReference>
<protein>
    <recommendedName>
        <fullName evidence="4 13">Threonylcarbamoyl-AMP synthase</fullName>
        <shortName evidence="13">TC-AMP synthase</shortName>
        <ecNumber evidence="3 13">2.7.7.87</ecNumber>
    </recommendedName>
    <alternativeName>
        <fullName evidence="11 13">L-threonylcarbamoyladenylate synthase</fullName>
    </alternativeName>
</protein>
<reference evidence="17" key="1">
    <citation type="journal article" date="2023" name="Commun. Biol.">
        <title>Genome analysis of Parmales, the sister group of diatoms, reveals the evolutionary specialization of diatoms from phago-mixotrophs to photoautotrophs.</title>
        <authorList>
            <person name="Ban H."/>
            <person name="Sato S."/>
            <person name="Yoshikawa S."/>
            <person name="Yamada K."/>
            <person name="Nakamura Y."/>
            <person name="Ichinomiya M."/>
            <person name="Sato N."/>
            <person name="Blanc-Mathieu R."/>
            <person name="Endo H."/>
            <person name="Kuwata A."/>
            <person name="Ogata H."/>
        </authorList>
    </citation>
    <scope>NUCLEOTIDE SEQUENCE [LARGE SCALE GENOMIC DNA]</scope>
</reference>
<dbReference type="InterPro" id="IPR006070">
    <property type="entry name" value="Sua5-like_dom"/>
</dbReference>
<dbReference type="InterPro" id="IPR038385">
    <property type="entry name" value="Sua5/YwlC_C"/>
</dbReference>
<feature type="binding site" evidence="14">
    <location>
        <position position="231"/>
    </location>
    <ligand>
        <name>ATP</name>
        <dbReference type="ChEBI" id="CHEBI:30616"/>
    </ligand>
</feature>
<evidence type="ECO:0000256" key="13">
    <source>
        <dbReference type="PIRNR" id="PIRNR004930"/>
    </source>
</evidence>
<evidence type="ECO:0000256" key="5">
    <source>
        <dbReference type="ARBA" id="ARBA00022490"/>
    </source>
</evidence>
<feature type="binding site" evidence="14">
    <location>
        <position position="12"/>
    </location>
    <ligand>
        <name>L-threonine</name>
        <dbReference type="ChEBI" id="CHEBI:57926"/>
    </ligand>
</feature>
<evidence type="ECO:0000256" key="14">
    <source>
        <dbReference type="PIRSR" id="PIRSR004930-1"/>
    </source>
</evidence>
<dbReference type="PROSITE" id="PS51163">
    <property type="entry name" value="YRDC"/>
    <property type="match status" value="1"/>
</dbReference>
<evidence type="ECO:0000313" key="17">
    <source>
        <dbReference type="Proteomes" id="UP001165065"/>
    </source>
</evidence>
<comment type="function">
    <text evidence="13">Required for the formation of a threonylcarbamoyl group on adenosine at position 37 (t(6)A37) in tRNAs that read codons beginning with adenine.</text>
</comment>
<comment type="similarity">
    <text evidence="2 13">Belongs to the SUA5 family.</text>
</comment>
<proteinExistence type="inferred from homology"/>
<dbReference type="Gene3D" id="3.90.870.10">
    <property type="entry name" value="DHBP synthase"/>
    <property type="match status" value="1"/>
</dbReference>
<dbReference type="OrthoDB" id="412787at2759"/>
<organism evidence="16 17">
    <name type="scientific">Triparma columacea</name>
    <dbReference type="NCBI Taxonomy" id="722753"/>
    <lineage>
        <taxon>Eukaryota</taxon>
        <taxon>Sar</taxon>
        <taxon>Stramenopiles</taxon>
        <taxon>Ochrophyta</taxon>
        <taxon>Bolidophyceae</taxon>
        <taxon>Parmales</taxon>
        <taxon>Triparmaceae</taxon>
        <taxon>Triparma</taxon>
    </lineage>
</organism>
<evidence type="ECO:0000256" key="7">
    <source>
        <dbReference type="ARBA" id="ARBA00022694"/>
    </source>
</evidence>
<dbReference type="PANTHER" id="PTHR17490">
    <property type="entry name" value="SUA5"/>
    <property type="match status" value="1"/>
</dbReference>
<keyword evidence="6 13" id="KW-0808">Transferase</keyword>
<evidence type="ECO:0000256" key="6">
    <source>
        <dbReference type="ARBA" id="ARBA00022679"/>
    </source>
</evidence>
<feature type="binding site" evidence="14">
    <location>
        <position position="101"/>
    </location>
    <ligand>
        <name>L-threonine</name>
        <dbReference type="ChEBI" id="CHEBI:57926"/>
    </ligand>
</feature>
<feature type="binding site" evidence="14">
    <location>
        <position position="123"/>
    </location>
    <ligand>
        <name>ATP</name>
        <dbReference type="ChEBI" id="CHEBI:30616"/>
    </ligand>
</feature>
<evidence type="ECO:0000256" key="1">
    <source>
        <dbReference type="ARBA" id="ARBA00004496"/>
    </source>
</evidence>
<dbReference type="Pfam" id="PF01300">
    <property type="entry name" value="Sua5_yciO_yrdC"/>
    <property type="match status" value="1"/>
</dbReference>
<comment type="subcellular location">
    <subcellularLocation>
        <location evidence="1 13">Cytoplasm</location>
    </subcellularLocation>
</comment>
<feature type="binding site" evidence="14">
    <location>
        <position position="165"/>
    </location>
    <ligand>
        <name>L-threonine</name>
        <dbReference type="ChEBI" id="CHEBI:57926"/>
    </ligand>
</feature>
<evidence type="ECO:0000313" key="16">
    <source>
        <dbReference type="EMBL" id="GMI40019.1"/>
    </source>
</evidence>
<dbReference type="GO" id="GO:0061710">
    <property type="term" value="F:L-threonylcarbamoyladenylate synthase"/>
    <property type="evidence" value="ECO:0007669"/>
    <property type="project" value="UniProtKB-EC"/>
</dbReference>
<dbReference type="InterPro" id="IPR005145">
    <property type="entry name" value="Sua5_C"/>
</dbReference>
<accession>A0A9W7GBZ8</accession>
<keyword evidence="10 13" id="KW-0067">ATP-binding</keyword>
<dbReference type="GO" id="GO:0008033">
    <property type="term" value="P:tRNA processing"/>
    <property type="evidence" value="ECO:0007669"/>
    <property type="project" value="UniProtKB-KW"/>
</dbReference>
<dbReference type="PIRSF" id="PIRSF004930">
    <property type="entry name" value="Tln_factor_SUA5"/>
    <property type="match status" value="1"/>
</dbReference>
<evidence type="ECO:0000256" key="3">
    <source>
        <dbReference type="ARBA" id="ARBA00012584"/>
    </source>
</evidence>
<dbReference type="SUPFAM" id="SSF55821">
    <property type="entry name" value="YrdC/RibB"/>
    <property type="match status" value="1"/>
</dbReference>
<dbReference type="GO" id="GO:0005737">
    <property type="term" value="C:cytoplasm"/>
    <property type="evidence" value="ECO:0007669"/>
    <property type="project" value="UniProtKB-SubCell"/>
</dbReference>
<gene>
    <name evidence="16" type="ORF">TrCOL_g13886</name>
</gene>
<keyword evidence="17" id="KW-1185">Reference proteome</keyword>
<feature type="binding site" evidence="14">
    <location>
        <position position="97"/>
    </location>
    <ligand>
        <name>ATP</name>
        <dbReference type="ChEBI" id="CHEBI:30616"/>
    </ligand>
</feature>
<keyword evidence="9 13" id="KW-0547">Nucleotide-binding</keyword>
<dbReference type="EC" id="2.7.7.87" evidence="3 13"/>
<keyword evidence="8 13" id="KW-0548">Nucleotidyltransferase</keyword>
<dbReference type="Proteomes" id="UP001165065">
    <property type="component" value="Unassembled WGS sequence"/>
</dbReference>
<dbReference type="EMBL" id="BRYA01000116">
    <property type="protein sequence ID" value="GMI40019.1"/>
    <property type="molecule type" value="Genomic_DNA"/>
</dbReference>
<dbReference type="Pfam" id="PF03481">
    <property type="entry name" value="Sua5_C"/>
    <property type="match status" value="1"/>
</dbReference>
<dbReference type="GO" id="GO:0006450">
    <property type="term" value="P:regulation of translational fidelity"/>
    <property type="evidence" value="ECO:0007669"/>
    <property type="project" value="TreeGrafter"/>
</dbReference>
<dbReference type="GO" id="GO:0003725">
    <property type="term" value="F:double-stranded RNA binding"/>
    <property type="evidence" value="ECO:0007669"/>
    <property type="project" value="UniProtKB-UniRule"/>
</dbReference>
<dbReference type="InterPro" id="IPR017945">
    <property type="entry name" value="DHBP_synth_RibB-like_a/b_dom"/>
</dbReference>
<evidence type="ECO:0000256" key="8">
    <source>
        <dbReference type="ARBA" id="ARBA00022695"/>
    </source>
</evidence>
<evidence type="ECO:0000256" key="12">
    <source>
        <dbReference type="ARBA" id="ARBA00048366"/>
    </source>
</evidence>
<dbReference type="PANTHER" id="PTHR17490:SF16">
    <property type="entry name" value="THREONYLCARBAMOYL-AMP SYNTHASE"/>
    <property type="match status" value="1"/>
</dbReference>
<sequence>MNDKLVAIPTETVYGLACNALSPAAAELVFRTKARPLTDPLIVHVASPSSALPLISAPTSLLHTFTTLTSKFWPGPLTIILPSSPLVPSIITSNTSTVALRSPSHPVCRSILSSSKVPLAMPSANKFGHVSPTTSLHVMGEFPSDDVLIVEDEGGREEDRVGIESTVVKLTEGEGGEVGVQVLRPGAVTGSMIEGCLKEGGIEYEVKEPPRKALGEDEESNGAPGQNVKHYAPTVPAFIWKGGEGGMEQLESTVVIDFGAELAGLQGRALGYRTLSPGGDAREAGRLIYETLRWAEGVEGAKWIALPDLRGVEDERVEGVRDRIWRAASGVVKGGEKV</sequence>